<sequence length="394" mass="41141">MRRILTRRSAPRLAVITVAAAEIWATRSLGGPSALAAGCLAVAALTVCGRWPVCALIATLPALSLGYIWLAPMAALYRVALVSGAAATVYCAGAVAVVSFVPWPHLGPVSWAPSAVALALMFSGLVSGAPVVLARLVASQRELRARMAELALARAREEQLVSRQTILRERVRLSRDIHDTVAHHLSLITLQAGALEVAVPPDRRQDAALVRRSSQAALADLRRLVTLLRAPAADRAEGVSPPGFADLPALVAAGGPLVTSDLECLHGLECAPEVQEAVFRVVQESLTNARKYAPGGPVAVLAQRTPAGLEVQVRNRRGRGGPVSDGHGDSEGSGIQGMRERTAALGGTLRAHRLPDGGFSVCASFPLPLPTVTERGPSTAGPPVTGSITSFYNL</sequence>
<dbReference type="GO" id="GO:0046983">
    <property type="term" value="F:protein dimerization activity"/>
    <property type="evidence" value="ECO:0007669"/>
    <property type="project" value="InterPro"/>
</dbReference>
<dbReference type="InterPro" id="IPR011712">
    <property type="entry name" value="Sig_transdc_His_kin_sub3_dim/P"/>
</dbReference>
<dbReference type="GO" id="GO:0016020">
    <property type="term" value="C:membrane"/>
    <property type="evidence" value="ECO:0007669"/>
    <property type="project" value="InterPro"/>
</dbReference>
<dbReference type="Pfam" id="PF02518">
    <property type="entry name" value="HATPase_c"/>
    <property type="match status" value="1"/>
</dbReference>
<keyword evidence="4" id="KW-0808">Transferase</keyword>
<evidence type="ECO:0000259" key="11">
    <source>
        <dbReference type="Pfam" id="PF02518"/>
    </source>
</evidence>
<evidence type="ECO:0000256" key="6">
    <source>
        <dbReference type="ARBA" id="ARBA00022777"/>
    </source>
</evidence>
<dbReference type="CDD" id="cd16917">
    <property type="entry name" value="HATPase_UhpB-NarQ-NarX-like"/>
    <property type="match status" value="1"/>
</dbReference>
<evidence type="ECO:0000256" key="9">
    <source>
        <dbReference type="SAM" id="MobiDB-lite"/>
    </source>
</evidence>
<keyword evidence="3" id="KW-0597">Phosphoprotein</keyword>
<organism evidence="13">
    <name type="scientific">Streptomyces rochei</name>
    <name type="common">Streptomyces parvullus</name>
    <dbReference type="NCBI Taxonomy" id="1928"/>
    <lineage>
        <taxon>Bacteria</taxon>
        <taxon>Bacillati</taxon>
        <taxon>Actinomycetota</taxon>
        <taxon>Actinomycetes</taxon>
        <taxon>Kitasatosporales</taxon>
        <taxon>Streptomycetaceae</taxon>
        <taxon>Streptomyces</taxon>
        <taxon>Streptomyces rochei group</taxon>
    </lineage>
</organism>
<dbReference type="Pfam" id="PF07730">
    <property type="entry name" value="HisKA_3"/>
    <property type="match status" value="1"/>
</dbReference>
<dbReference type="PANTHER" id="PTHR24421">
    <property type="entry name" value="NITRATE/NITRITE SENSOR PROTEIN NARX-RELATED"/>
    <property type="match status" value="1"/>
</dbReference>
<dbReference type="PANTHER" id="PTHR24421:SF10">
    <property type="entry name" value="NITRATE_NITRITE SENSOR PROTEIN NARQ"/>
    <property type="match status" value="1"/>
</dbReference>
<evidence type="ECO:0000256" key="5">
    <source>
        <dbReference type="ARBA" id="ARBA00022741"/>
    </source>
</evidence>
<evidence type="ECO:0000256" key="3">
    <source>
        <dbReference type="ARBA" id="ARBA00022553"/>
    </source>
</evidence>
<proteinExistence type="predicted"/>
<keyword evidence="7" id="KW-0067">ATP-binding</keyword>
<dbReference type="InterPro" id="IPR050482">
    <property type="entry name" value="Sensor_HK_TwoCompSys"/>
</dbReference>
<keyword evidence="5" id="KW-0547">Nucleotide-binding</keyword>
<evidence type="ECO:0000256" key="8">
    <source>
        <dbReference type="ARBA" id="ARBA00023012"/>
    </source>
</evidence>
<feature type="transmembrane region" description="Helical" evidence="10">
    <location>
        <begin position="75"/>
        <end position="103"/>
    </location>
</feature>
<feature type="region of interest" description="Disordered" evidence="9">
    <location>
        <begin position="316"/>
        <end position="336"/>
    </location>
</feature>
<dbReference type="AlphaFoldDB" id="A0A1B1WA60"/>
<evidence type="ECO:0000256" key="2">
    <source>
        <dbReference type="ARBA" id="ARBA00012438"/>
    </source>
</evidence>
<dbReference type="Gene3D" id="3.30.565.10">
    <property type="entry name" value="Histidine kinase-like ATPase, C-terminal domain"/>
    <property type="match status" value="1"/>
</dbReference>
<keyword evidence="6 13" id="KW-0418">Kinase</keyword>
<dbReference type="Gene3D" id="1.20.5.1930">
    <property type="match status" value="1"/>
</dbReference>
<dbReference type="GO" id="GO:0000155">
    <property type="term" value="F:phosphorelay sensor kinase activity"/>
    <property type="evidence" value="ECO:0007669"/>
    <property type="project" value="InterPro"/>
</dbReference>
<evidence type="ECO:0000256" key="1">
    <source>
        <dbReference type="ARBA" id="ARBA00000085"/>
    </source>
</evidence>
<keyword evidence="8" id="KW-0902">Two-component regulatory system</keyword>
<dbReference type="EC" id="2.7.13.3" evidence="2"/>
<reference evidence="13" key="1">
    <citation type="journal article" date="2016" name="Appl. Environ. Microbiol.">
        <title>Functional genome mining for metabolites encoded by large gene clusters using heterologous expression of a whole genomic BAC library in Streptomyces.</title>
        <authorList>
            <person name="Xu M."/>
            <person name="Wang Y."/>
            <person name="Zhao Z."/>
            <person name="Gao G."/>
            <person name="Huang S."/>
            <person name="Kang Q."/>
            <person name="He X."/>
            <person name="Lin S."/>
            <person name="Pang X."/>
            <person name="Deng Z."/>
            <person name="Tao M."/>
        </authorList>
    </citation>
    <scope>NUCLEOTIDE SEQUENCE</scope>
    <source>
        <strain evidence="13">Sal35</strain>
    </source>
</reference>
<evidence type="ECO:0000313" key="13">
    <source>
        <dbReference type="EMBL" id="ANW61941.1"/>
    </source>
</evidence>
<accession>A0A1B1WA60</accession>
<dbReference type="GO" id="GO:0005524">
    <property type="term" value="F:ATP binding"/>
    <property type="evidence" value="ECO:0007669"/>
    <property type="project" value="UniProtKB-KW"/>
</dbReference>
<dbReference type="InterPro" id="IPR003594">
    <property type="entry name" value="HATPase_dom"/>
</dbReference>
<name>A0A1B1WA60_STRRO</name>
<evidence type="ECO:0000256" key="7">
    <source>
        <dbReference type="ARBA" id="ARBA00022840"/>
    </source>
</evidence>
<comment type="catalytic activity">
    <reaction evidence="1">
        <text>ATP + protein L-histidine = ADP + protein N-phospho-L-histidine.</text>
        <dbReference type="EC" id="2.7.13.3"/>
    </reaction>
</comment>
<feature type="transmembrane region" description="Helical" evidence="10">
    <location>
        <begin position="115"/>
        <end position="138"/>
    </location>
</feature>
<keyword evidence="10" id="KW-1133">Transmembrane helix</keyword>
<evidence type="ECO:0000259" key="12">
    <source>
        <dbReference type="Pfam" id="PF07730"/>
    </source>
</evidence>
<feature type="domain" description="Histidine kinase/HSP90-like ATPase" evidence="11">
    <location>
        <begin position="275"/>
        <end position="368"/>
    </location>
</feature>
<feature type="domain" description="Signal transduction histidine kinase subgroup 3 dimerisation and phosphoacceptor" evidence="12">
    <location>
        <begin position="169"/>
        <end position="232"/>
    </location>
</feature>
<dbReference type="EMBL" id="KX346560">
    <property type="protein sequence ID" value="ANW61941.1"/>
    <property type="molecule type" value="Genomic_DNA"/>
</dbReference>
<keyword evidence="10" id="KW-0472">Membrane</keyword>
<evidence type="ECO:0000256" key="4">
    <source>
        <dbReference type="ARBA" id="ARBA00022679"/>
    </source>
</evidence>
<evidence type="ECO:0000256" key="10">
    <source>
        <dbReference type="SAM" id="Phobius"/>
    </source>
</evidence>
<protein>
    <recommendedName>
        <fullName evidence="2">histidine kinase</fullName>
        <ecNumber evidence="2">2.7.13.3</ecNumber>
    </recommendedName>
</protein>
<dbReference type="InterPro" id="IPR036890">
    <property type="entry name" value="HATPase_C_sf"/>
</dbReference>
<dbReference type="SUPFAM" id="SSF55874">
    <property type="entry name" value="ATPase domain of HSP90 chaperone/DNA topoisomerase II/histidine kinase"/>
    <property type="match status" value="1"/>
</dbReference>
<keyword evidence="10" id="KW-0812">Transmembrane</keyword>